<keyword evidence="3" id="KW-1185">Reference proteome</keyword>
<dbReference type="Proteomes" id="UP000528286">
    <property type="component" value="Unassembled WGS sequence"/>
</dbReference>
<accession>A0A7W6J4Q5</accession>
<comment type="caution">
    <text evidence="2">The sequence shown here is derived from an EMBL/GenBank/DDBJ whole genome shotgun (WGS) entry which is preliminary data.</text>
</comment>
<evidence type="ECO:0000256" key="1">
    <source>
        <dbReference type="SAM" id="SignalP"/>
    </source>
</evidence>
<organism evidence="2 3">
    <name type="scientific">Gellertiella hungarica</name>
    <dbReference type="NCBI Taxonomy" id="1572859"/>
    <lineage>
        <taxon>Bacteria</taxon>
        <taxon>Pseudomonadati</taxon>
        <taxon>Pseudomonadota</taxon>
        <taxon>Alphaproteobacteria</taxon>
        <taxon>Hyphomicrobiales</taxon>
        <taxon>Rhizobiaceae</taxon>
        <taxon>Gellertiella</taxon>
    </lineage>
</organism>
<feature type="signal peptide" evidence="1">
    <location>
        <begin position="1"/>
        <end position="25"/>
    </location>
</feature>
<feature type="chain" id="PRO_5031567801" description="DUF4864 domain-containing protein" evidence="1">
    <location>
        <begin position="26"/>
        <end position="145"/>
    </location>
</feature>
<evidence type="ECO:0000313" key="3">
    <source>
        <dbReference type="Proteomes" id="UP000528286"/>
    </source>
</evidence>
<protein>
    <recommendedName>
        <fullName evidence="4">DUF4864 domain-containing protein</fullName>
    </recommendedName>
</protein>
<evidence type="ECO:0000313" key="2">
    <source>
        <dbReference type="EMBL" id="MBB4064774.1"/>
    </source>
</evidence>
<evidence type="ECO:0008006" key="4">
    <source>
        <dbReference type="Google" id="ProtNLM"/>
    </source>
</evidence>
<sequence>MLTFLIRCLVLGFLVVGFQRGPALAADDPAVLAQRVIARQIQAFLSDDAETAYSFASPAIRGLFPDKDRFFAMVRKSYQPVYRPGNFAFGRSRVIEDGAAVFQEVLIQGPDGMDWSAVYEMLRQPDGTYKINGVQMFKNTASQGI</sequence>
<gene>
    <name evidence="2" type="ORF">GGR23_001961</name>
</gene>
<dbReference type="Pfam" id="PF16156">
    <property type="entry name" value="DUF4864"/>
    <property type="match status" value="1"/>
</dbReference>
<proteinExistence type="predicted"/>
<dbReference type="EMBL" id="JACIEZ010000003">
    <property type="protein sequence ID" value="MBB4064774.1"/>
    <property type="molecule type" value="Genomic_DNA"/>
</dbReference>
<reference evidence="2 3" key="1">
    <citation type="submission" date="2020-08" db="EMBL/GenBank/DDBJ databases">
        <title>Genomic Encyclopedia of Type Strains, Phase IV (KMG-IV): sequencing the most valuable type-strain genomes for metagenomic binning, comparative biology and taxonomic classification.</title>
        <authorList>
            <person name="Goeker M."/>
        </authorList>
    </citation>
    <scope>NUCLEOTIDE SEQUENCE [LARGE SCALE GENOMIC DNA]</scope>
    <source>
        <strain evidence="2 3">DSM 29853</strain>
    </source>
</reference>
<dbReference type="InterPro" id="IPR032347">
    <property type="entry name" value="DUF4864"/>
</dbReference>
<keyword evidence="1" id="KW-0732">Signal</keyword>
<name>A0A7W6J4Q5_9HYPH</name>
<dbReference type="RefSeq" id="WP_183366074.1">
    <property type="nucleotide sequence ID" value="NZ_JACIEZ010000003.1"/>
</dbReference>
<dbReference type="AlphaFoldDB" id="A0A7W6J4Q5"/>